<name>A0A3B6RNR7_WHEAT</name>
<evidence type="ECO:0000256" key="3">
    <source>
        <dbReference type="ARBA" id="ARBA00023125"/>
    </source>
</evidence>
<dbReference type="Gramene" id="TraesCS7A03G1241800.1">
    <property type="protein sequence ID" value="TraesCS7A03G1241800.1.CDS"/>
    <property type="gene ID" value="TraesCS7A03G1241800"/>
</dbReference>
<dbReference type="Gene3D" id="2.40.330.10">
    <property type="entry name" value="DNA-binding pseudobarrel domain"/>
    <property type="match status" value="1"/>
</dbReference>
<dbReference type="InterPro" id="IPR015300">
    <property type="entry name" value="DNA-bd_pseudobarrel_sf"/>
</dbReference>
<organism evidence="7">
    <name type="scientific">Triticum aestivum</name>
    <name type="common">Wheat</name>
    <dbReference type="NCBI Taxonomy" id="4565"/>
    <lineage>
        <taxon>Eukaryota</taxon>
        <taxon>Viridiplantae</taxon>
        <taxon>Streptophyta</taxon>
        <taxon>Embryophyta</taxon>
        <taxon>Tracheophyta</taxon>
        <taxon>Spermatophyta</taxon>
        <taxon>Magnoliopsida</taxon>
        <taxon>Liliopsida</taxon>
        <taxon>Poales</taxon>
        <taxon>Poaceae</taxon>
        <taxon>BOP clade</taxon>
        <taxon>Pooideae</taxon>
        <taxon>Triticodae</taxon>
        <taxon>Triticeae</taxon>
        <taxon>Triticinae</taxon>
        <taxon>Triticum</taxon>
    </lineage>
</organism>
<evidence type="ECO:0000313" key="8">
    <source>
        <dbReference type="Proteomes" id="UP000019116"/>
    </source>
</evidence>
<dbReference type="PANTHER" id="PTHR34397:SF19">
    <property type="entry name" value="TF-B3 DOMAIN-CONTAINING PROTEIN"/>
    <property type="match status" value="1"/>
</dbReference>
<comment type="subcellular location">
    <subcellularLocation>
        <location evidence="1">Nucleus</location>
    </subcellularLocation>
</comment>
<dbReference type="SUPFAM" id="SSF101936">
    <property type="entry name" value="DNA-binding pseudobarrel domain"/>
    <property type="match status" value="1"/>
</dbReference>
<keyword evidence="2" id="KW-0805">Transcription regulation</keyword>
<evidence type="ECO:0000256" key="4">
    <source>
        <dbReference type="ARBA" id="ARBA00023163"/>
    </source>
</evidence>
<accession>A0A3B6RNR7</accession>
<evidence type="ECO:0000256" key="2">
    <source>
        <dbReference type="ARBA" id="ARBA00023015"/>
    </source>
</evidence>
<evidence type="ECO:0000259" key="6">
    <source>
        <dbReference type="PROSITE" id="PS50863"/>
    </source>
</evidence>
<evidence type="ECO:0000256" key="1">
    <source>
        <dbReference type="ARBA" id="ARBA00004123"/>
    </source>
</evidence>
<protein>
    <recommendedName>
        <fullName evidence="6">TF-B3 domain-containing protein</fullName>
    </recommendedName>
</protein>
<dbReference type="Gramene" id="TraesCS7A02G511700.1">
    <property type="protein sequence ID" value="TraesCS7A02G511700.1"/>
    <property type="gene ID" value="TraesCS7A02G511700"/>
</dbReference>
<dbReference type="InterPro" id="IPR003340">
    <property type="entry name" value="B3_DNA-bd"/>
</dbReference>
<evidence type="ECO:0000256" key="5">
    <source>
        <dbReference type="ARBA" id="ARBA00023242"/>
    </source>
</evidence>
<dbReference type="PROSITE" id="PS50863">
    <property type="entry name" value="B3"/>
    <property type="match status" value="1"/>
</dbReference>
<dbReference type="OMA" id="DESRMCK"/>
<keyword evidence="5" id="KW-0539">Nucleus</keyword>
<dbReference type="GO" id="GO:0003677">
    <property type="term" value="F:DNA binding"/>
    <property type="evidence" value="ECO:0007669"/>
    <property type="project" value="UniProtKB-KW"/>
</dbReference>
<keyword evidence="8" id="KW-1185">Reference proteome</keyword>
<dbReference type="EnsemblPlants" id="TraesCS7A02G511700.1">
    <property type="protein sequence ID" value="TraesCS7A02G511700.1"/>
    <property type="gene ID" value="TraesCS7A02G511700"/>
</dbReference>
<dbReference type="Proteomes" id="UP000019116">
    <property type="component" value="Chromosome 7A"/>
</dbReference>
<proteinExistence type="predicted"/>
<dbReference type="GO" id="GO:0005634">
    <property type="term" value="C:nucleus"/>
    <property type="evidence" value="ECO:0007669"/>
    <property type="project" value="UniProtKB-SubCell"/>
</dbReference>
<dbReference type="Gramene" id="TraesRN7A0101236300.1">
    <property type="protein sequence ID" value="TraesRN7A0101236300.1"/>
    <property type="gene ID" value="TraesRN7A0101236300"/>
</dbReference>
<keyword evidence="3" id="KW-0238">DNA-binding</keyword>
<reference evidence="7" key="2">
    <citation type="submission" date="2018-10" db="UniProtKB">
        <authorList>
            <consortium name="EnsemblPlants"/>
        </authorList>
    </citation>
    <scope>IDENTIFICATION</scope>
</reference>
<reference evidence="7" key="1">
    <citation type="submission" date="2018-08" db="EMBL/GenBank/DDBJ databases">
        <authorList>
            <person name="Rossello M."/>
        </authorList>
    </citation>
    <scope>NUCLEOTIDE SEQUENCE [LARGE SCALE GENOMIC DNA]</scope>
    <source>
        <strain evidence="7">cv. Chinese Spring</strain>
    </source>
</reference>
<dbReference type="OrthoDB" id="650824at2759"/>
<feature type="domain" description="TF-B3" evidence="6">
    <location>
        <begin position="82"/>
        <end position="147"/>
    </location>
</feature>
<dbReference type="AlphaFoldDB" id="A0A3B6RNR7"/>
<dbReference type="PANTHER" id="PTHR34397">
    <property type="entry name" value="OS05G0237600 PROTEIN"/>
    <property type="match status" value="1"/>
</dbReference>
<keyword evidence="4" id="KW-0804">Transcription</keyword>
<evidence type="ECO:0000313" key="7">
    <source>
        <dbReference type="EnsemblPlants" id="TraesCS7A02G511700.1"/>
    </source>
</evidence>
<sequence length="161" mass="18127">MDPSSRIDAAEEARHRQVMDSLGVYDADWALSRVLEQSDVQTGQNRLRFTEKAVRAGSIPEVFPELEELRDDGLNAENKVSVKVLDAEGREKEVSLRYLNSSKAYRVIGSDWRRLVDESRMCKGDLLDFYTCRRGDGERCLFLFRAMAVAPAVPPGATVLC</sequence>
<dbReference type="SMR" id="A0A3B6RNR7"/>